<evidence type="ECO:0000313" key="2">
    <source>
        <dbReference type="EMBL" id="KTB42633.1"/>
    </source>
</evidence>
<dbReference type="AlphaFoldDB" id="A0A0W0G228"/>
<proteinExistence type="predicted"/>
<evidence type="ECO:0000313" key="3">
    <source>
        <dbReference type="Proteomes" id="UP000054988"/>
    </source>
</evidence>
<feature type="region of interest" description="Disordered" evidence="1">
    <location>
        <begin position="60"/>
        <end position="81"/>
    </location>
</feature>
<organism evidence="2 3">
    <name type="scientific">Moniliophthora roreri</name>
    <name type="common">Frosty pod rot fungus</name>
    <name type="synonym">Monilia roreri</name>
    <dbReference type="NCBI Taxonomy" id="221103"/>
    <lineage>
        <taxon>Eukaryota</taxon>
        <taxon>Fungi</taxon>
        <taxon>Dikarya</taxon>
        <taxon>Basidiomycota</taxon>
        <taxon>Agaricomycotina</taxon>
        <taxon>Agaricomycetes</taxon>
        <taxon>Agaricomycetidae</taxon>
        <taxon>Agaricales</taxon>
        <taxon>Marasmiineae</taxon>
        <taxon>Marasmiaceae</taxon>
        <taxon>Moniliophthora</taxon>
    </lineage>
</organism>
<evidence type="ECO:0000256" key="1">
    <source>
        <dbReference type="SAM" id="MobiDB-lite"/>
    </source>
</evidence>
<comment type="caution">
    <text evidence="2">The sequence shown here is derived from an EMBL/GenBank/DDBJ whole genome shotgun (WGS) entry which is preliminary data.</text>
</comment>
<feature type="compositionally biased region" description="Polar residues" evidence="1">
    <location>
        <begin position="70"/>
        <end position="81"/>
    </location>
</feature>
<dbReference type="EMBL" id="LATX01001311">
    <property type="protein sequence ID" value="KTB42633.1"/>
    <property type="molecule type" value="Genomic_DNA"/>
</dbReference>
<dbReference type="Proteomes" id="UP000054988">
    <property type="component" value="Unassembled WGS sequence"/>
</dbReference>
<gene>
    <name evidence="2" type="ORF">WG66_4794</name>
</gene>
<accession>A0A0W0G228</accession>
<feature type="compositionally biased region" description="Polar residues" evidence="1">
    <location>
        <begin position="36"/>
        <end position="46"/>
    </location>
</feature>
<feature type="compositionally biased region" description="Polar residues" evidence="1">
    <location>
        <begin position="9"/>
        <end position="26"/>
    </location>
</feature>
<sequence>MSPLMNPPSLLQSKDTDINFEQQFTSPEDKPHLDDTQITTGGNDSSIADRHLSLLYPLTTDPIESRRGTPPSNSSISNVTERVQLSPDVTLPSTLLQMFRNPFIQINSPTIPNASSNTPFSATFAKARLSPIPGPSNANDLPSSNIPRDPSTNRLYHISLGHREQGSRQQGLTTRAQIKASYATYNGTDKRGV</sequence>
<name>A0A0W0G228_MONRR</name>
<feature type="region of interest" description="Disordered" evidence="1">
    <location>
        <begin position="1"/>
        <end position="46"/>
    </location>
</feature>
<reference evidence="2 3" key="1">
    <citation type="submission" date="2015-12" db="EMBL/GenBank/DDBJ databases">
        <title>Draft genome sequence of Moniliophthora roreri, the causal agent of frosty pod rot of cacao.</title>
        <authorList>
            <person name="Aime M.C."/>
            <person name="Diaz-Valderrama J.R."/>
            <person name="Kijpornyongpan T."/>
            <person name="Phillips-Mora W."/>
        </authorList>
    </citation>
    <scope>NUCLEOTIDE SEQUENCE [LARGE SCALE GENOMIC DNA]</scope>
    <source>
        <strain evidence="2 3">MCA 2952</strain>
    </source>
</reference>
<protein>
    <submittedName>
        <fullName evidence="2">Uncharacterized protein</fullName>
    </submittedName>
</protein>